<dbReference type="AlphaFoldDB" id="A0A2K0TLT3"/>
<evidence type="ECO:0000313" key="1">
    <source>
        <dbReference type="EMBL" id="PNP46481.1"/>
    </source>
</evidence>
<dbReference type="Pfam" id="PF11578">
    <property type="entry name" value="DUF3237"/>
    <property type="match status" value="1"/>
</dbReference>
<name>A0A2K0TLT3_TRIHA</name>
<protein>
    <submittedName>
        <fullName evidence="1">Uncharacterized protein</fullName>
    </submittedName>
</protein>
<dbReference type="Gene3D" id="2.40.160.20">
    <property type="match status" value="1"/>
</dbReference>
<dbReference type="PANTHER" id="PTHR37315:SF1">
    <property type="entry name" value="UPF0311 PROTEIN BLR7842"/>
    <property type="match status" value="1"/>
</dbReference>
<gene>
    <name evidence="1" type="ORF">THARTR1_10803</name>
</gene>
<sequence>MSLPTLNHVFTMAITPKEPVDTGETPRGKANWFEISDGTITAADGQHIADILSGGGDYLTRHVDDNVAEVDMRLIAKDTDDQIMRITVSGFDYLDRATMLALDSRAGEDPGDSNSGVTEPYGFEVLKFNTASPKYRWLNFAVLLARVKFVVGSAGIESVVYTVYQVSN</sequence>
<comment type="caution">
    <text evidence="1">The sequence shown here is derived from an EMBL/GenBank/DDBJ whole genome shotgun (WGS) entry which is preliminary data.</text>
</comment>
<organism evidence="1 2">
    <name type="scientific">Trichoderma harzianum</name>
    <name type="common">Hypocrea lixii</name>
    <dbReference type="NCBI Taxonomy" id="5544"/>
    <lineage>
        <taxon>Eukaryota</taxon>
        <taxon>Fungi</taxon>
        <taxon>Dikarya</taxon>
        <taxon>Ascomycota</taxon>
        <taxon>Pezizomycotina</taxon>
        <taxon>Sordariomycetes</taxon>
        <taxon>Hypocreomycetidae</taxon>
        <taxon>Hypocreales</taxon>
        <taxon>Hypocreaceae</taxon>
        <taxon>Trichoderma</taxon>
    </lineage>
</organism>
<dbReference type="EMBL" id="MTYI01000271">
    <property type="protein sequence ID" value="PNP46481.1"/>
    <property type="molecule type" value="Genomic_DNA"/>
</dbReference>
<dbReference type="Proteomes" id="UP000236290">
    <property type="component" value="Unassembled WGS sequence"/>
</dbReference>
<reference evidence="1 2" key="1">
    <citation type="submission" date="2017-02" db="EMBL/GenBank/DDBJ databases">
        <title>Genomes of Trichoderma spp. with biocontrol activity.</title>
        <authorList>
            <person name="Gardiner D."/>
            <person name="Kazan K."/>
            <person name="Vos C."/>
            <person name="Harvey P."/>
        </authorList>
    </citation>
    <scope>NUCLEOTIDE SEQUENCE [LARGE SCALE GENOMIC DNA]</scope>
    <source>
        <strain evidence="1 2">Tr1</strain>
    </source>
</reference>
<dbReference type="PANTHER" id="PTHR37315">
    <property type="entry name" value="UPF0311 PROTEIN BLR7842"/>
    <property type="match status" value="1"/>
</dbReference>
<evidence type="ECO:0000313" key="2">
    <source>
        <dbReference type="Proteomes" id="UP000236290"/>
    </source>
</evidence>
<accession>A0A2K0TLT3</accession>
<dbReference type="OrthoDB" id="4143643at2759"/>
<dbReference type="InterPro" id="IPR020915">
    <property type="entry name" value="UPF0311"/>
</dbReference>
<proteinExistence type="predicted"/>